<evidence type="ECO:0000256" key="1">
    <source>
        <dbReference type="ARBA" id="ARBA00004567"/>
    </source>
</evidence>
<keyword evidence="2" id="KW-0813">Transport</keyword>
<keyword evidence="8" id="KW-0175">Coiled coil</keyword>
<evidence type="ECO:0000256" key="5">
    <source>
        <dbReference type="ARBA" id="ARBA00023010"/>
    </source>
</evidence>
<keyword evidence="3" id="KW-0509">mRNA transport</keyword>
<dbReference type="GO" id="GO:0000055">
    <property type="term" value="P:ribosomal large subunit export from nucleus"/>
    <property type="evidence" value="ECO:0007669"/>
    <property type="project" value="InterPro"/>
</dbReference>
<evidence type="ECO:0000256" key="6">
    <source>
        <dbReference type="ARBA" id="ARBA00023132"/>
    </source>
</evidence>
<keyword evidence="5" id="KW-0811">Translocation</keyword>
<comment type="caution">
    <text evidence="10">The sequence shown here is derived from an EMBL/GenBank/DDBJ whole genome shotgun (WGS) entry which is preliminary data.</text>
</comment>
<dbReference type="InterPro" id="IPR019321">
    <property type="entry name" value="Nucleoporin_Nup88"/>
</dbReference>
<keyword evidence="6" id="KW-0906">Nuclear pore complex</keyword>
<name>A0AAD9VGW3_ACRCE</name>
<keyword evidence="4" id="KW-0653">Protein transport</keyword>
<feature type="region of interest" description="Disordered" evidence="9">
    <location>
        <begin position="639"/>
        <end position="676"/>
    </location>
</feature>
<feature type="coiled-coil region" evidence="8">
    <location>
        <begin position="548"/>
        <end position="575"/>
    </location>
</feature>
<dbReference type="PANTHER" id="PTHR13257:SF0">
    <property type="entry name" value="NUCLEAR PORE COMPLEX PROTEIN NUP88"/>
    <property type="match status" value="1"/>
</dbReference>
<keyword evidence="7" id="KW-0539">Nucleus</keyword>
<dbReference type="PANTHER" id="PTHR13257">
    <property type="entry name" value="NUCLEOPORIN NUP84-RELATED"/>
    <property type="match status" value="1"/>
</dbReference>
<evidence type="ECO:0000256" key="8">
    <source>
        <dbReference type="SAM" id="Coils"/>
    </source>
</evidence>
<gene>
    <name evidence="10" type="ORF">P5673_000123</name>
</gene>
<comment type="subcellular location">
    <subcellularLocation>
        <location evidence="1">Nucleus</location>
        <location evidence="1">Nuclear pore complex</location>
    </subcellularLocation>
</comment>
<proteinExistence type="predicted"/>
<evidence type="ECO:0000313" key="10">
    <source>
        <dbReference type="EMBL" id="KAK2574009.1"/>
    </source>
</evidence>
<sequence length="676" mass="77096">MAAQGNLKWQERFPKHAIFREISQTVVEEKSSLTGDSQCRTIKNILIENDGEIFVWNSHRKVLLTANLKNLHFQNERADKFQTFVFTDVPLHDVDSLLFSYSSKYLALVGQRGLSVVEIPTRWGKKISIDSRFFVTSGKMILDAKWHPGSQADVHLMVLTSDNNLRLYNVLKPASPEEIIPLGEASSQTAEYSRKSMSLGSISSFAEALGERVISFDFAPPVADVYATTRSRSSETDQEVAYPVFVLKENGDILYFNHRILQRRYWPTQLSGPLTMYPAADDNYGLDACSLLCLHCQPPVLVMATGSRKIYHCIALENEKSHDSEQDLCPWNGFSSTDKRDSIQPDFSLYVHECVELQLSLLPETLESQSEISSFGDDLDGNENQFLLKLQKDPSSPYQYHCSHSTGVHSISLPWVSNLQGFCVQEDQGDFDPDEPAIVHHMICTSPTAVSLLNRAPSPPTVDEDEETVYRNSAGSSPIRHLNVGLFKTEIQKMLTRTESTPLLRANEASKKLPAQECFQLLAQAQEMLRKEYIQKQYRAREEINKRTSLLRNQKEKQKQLLEKLQGRDKKLKEKTEMLGEKLVYTSERHEELLQRLEGLFRYIQNGTPVLSQAESTMKRELEDVERFLKYHRESLQQIKAKNSYSQKSPRKSKSPKSPAVNASQERNIRHLLKSE</sequence>
<dbReference type="GO" id="GO:0017056">
    <property type="term" value="F:structural constituent of nuclear pore"/>
    <property type="evidence" value="ECO:0007669"/>
    <property type="project" value="InterPro"/>
</dbReference>
<dbReference type="GO" id="GO:0005643">
    <property type="term" value="C:nuclear pore"/>
    <property type="evidence" value="ECO:0007669"/>
    <property type="project" value="UniProtKB-SubCell"/>
</dbReference>
<dbReference type="GO" id="GO:0000056">
    <property type="term" value="P:ribosomal small subunit export from nucleus"/>
    <property type="evidence" value="ECO:0007669"/>
    <property type="project" value="InterPro"/>
</dbReference>
<organism evidence="10 11">
    <name type="scientific">Acropora cervicornis</name>
    <name type="common">Staghorn coral</name>
    <dbReference type="NCBI Taxonomy" id="6130"/>
    <lineage>
        <taxon>Eukaryota</taxon>
        <taxon>Metazoa</taxon>
        <taxon>Cnidaria</taxon>
        <taxon>Anthozoa</taxon>
        <taxon>Hexacorallia</taxon>
        <taxon>Scleractinia</taxon>
        <taxon>Astrocoeniina</taxon>
        <taxon>Acroporidae</taxon>
        <taxon>Acropora</taxon>
    </lineage>
</organism>
<protein>
    <submittedName>
        <fullName evidence="10">Nuclear pore complex protein Nup88</fullName>
    </submittedName>
</protein>
<dbReference type="Pfam" id="PF10168">
    <property type="entry name" value="Nup88"/>
    <property type="match status" value="2"/>
</dbReference>
<dbReference type="Proteomes" id="UP001249851">
    <property type="component" value="Unassembled WGS sequence"/>
</dbReference>
<feature type="compositionally biased region" description="Basic and acidic residues" evidence="9">
    <location>
        <begin position="667"/>
        <end position="676"/>
    </location>
</feature>
<reference evidence="10" key="1">
    <citation type="journal article" date="2023" name="G3 (Bethesda)">
        <title>Whole genome assembly and annotation of the endangered Caribbean coral Acropora cervicornis.</title>
        <authorList>
            <person name="Selwyn J.D."/>
            <person name="Vollmer S.V."/>
        </authorList>
    </citation>
    <scope>NUCLEOTIDE SEQUENCE</scope>
    <source>
        <strain evidence="10">K2</strain>
    </source>
</reference>
<keyword evidence="11" id="KW-1185">Reference proteome</keyword>
<dbReference type="SUPFAM" id="SSF69322">
    <property type="entry name" value="Tricorn protease domain 2"/>
    <property type="match status" value="1"/>
</dbReference>
<dbReference type="EMBL" id="JARQWQ010000001">
    <property type="protein sequence ID" value="KAK2574009.1"/>
    <property type="molecule type" value="Genomic_DNA"/>
</dbReference>
<reference evidence="10" key="2">
    <citation type="journal article" date="2023" name="Science">
        <title>Genomic signatures of disease resistance in endangered staghorn corals.</title>
        <authorList>
            <person name="Vollmer S.V."/>
            <person name="Selwyn J.D."/>
            <person name="Despard B.A."/>
            <person name="Roesel C.L."/>
        </authorList>
    </citation>
    <scope>NUCLEOTIDE SEQUENCE</scope>
    <source>
        <strain evidence="10">K2</strain>
    </source>
</reference>
<dbReference type="InterPro" id="IPR037700">
    <property type="entry name" value="NUP88/NUP82"/>
</dbReference>
<dbReference type="GO" id="GO:0006406">
    <property type="term" value="P:mRNA export from nucleus"/>
    <property type="evidence" value="ECO:0007669"/>
    <property type="project" value="TreeGrafter"/>
</dbReference>
<evidence type="ECO:0000256" key="9">
    <source>
        <dbReference type="SAM" id="MobiDB-lite"/>
    </source>
</evidence>
<evidence type="ECO:0000256" key="3">
    <source>
        <dbReference type="ARBA" id="ARBA00022816"/>
    </source>
</evidence>
<accession>A0AAD9VGW3</accession>
<dbReference type="GO" id="GO:0006606">
    <property type="term" value="P:protein import into nucleus"/>
    <property type="evidence" value="ECO:0007669"/>
    <property type="project" value="TreeGrafter"/>
</dbReference>
<evidence type="ECO:0000256" key="2">
    <source>
        <dbReference type="ARBA" id="ARBA00022448"/>
    </source>
</evidence>
<evidence type="ECO:0000313" key="11">
    <source>
        <dbReference type="Proteomes" id="UP001249851"/>
    </source>
</evidence>
<evidence type="ECO:0000256" key="7">
    <source>
        <dbReference type="ARBA" id="ARBA00023242"/>
    </source>
</evidence>
<dbReference type="AlphaFoldDB" id="A0AAD9VGW3"/>
<evidence type="ECO:0000256" key="4">
    <source>
        <dbReference type="ARBA" id="ARBA00022927"/>
    </source>
</evidence>